<feature type="chain" id="PRO_5012139012" evidence="1">
    <location>
        <begin position="23"/>
        <end position="200"/>
    </location>
</feature>
<keyword evidence="3" id="KW-1185">Reference proteome</keyword>
<dbReference type="AlphaFoldDB" id="A0A1M7YWT1"/>
<dbReference type="EMBL" id="FRFG01000031">
    <property type="protein sequence ID" value="SHO57042.1"/>
    <property type="molecule type" value="Genomic_DNA"/>
</dbReference>
<dbReference type="Proteomes" id="UP000184600">
    <property type="component" value="Unassembled WGS sequence"/>
</dbReference>
<dbReference type="RefSeq" id="WP_143169334.1">
    <property type="nucleotide sequence ID" value="NZ_AP024898.1"/>
</dbReference>
<sequence length="200" mass="21996">MNKIVSTVLFAGLYLIGSGALAASLKIKADHAKYNDTPWDGIGGSSGGVGIFRTGLPTAGAPDLKLCTLYPSGESQCFFRVEKKKGFFSGKERVKHYSYCQNSDECRFELDFSSFPVGIVIVDIDVESDDLVDAFVLTDATNKSDIKRLDSHLRAYANSLAPAYSNGEKQRRRRPFPTCVVNKSKVTKCRLRQSSIHLSN</sequence>
<proteinExistence type="predicted"/>
<evidence type="ECO:0000256" key="1">
    <source>
        <dbReference type="SAM" id="SignalP"/>
    </source>
</evidence>
<protein>
    <submittedName>
        <fullName evidence="2">Uncharacterized protein</fullName>
    </submittedName>
</protein>
<evidence type="ECO:0000313" key="2">
    <source>
        <dbReference type="EMBL" id="SHO57042.1"/>
    </source>
</evidence>
<feature type="signal peptide" evidence="1">
    <location>
        <begin position="1"/>
        <end position="22"/>
    </location>
</feature>
<gene>
    <name evidence="2" type="ORF">VQ7734_02811</name>
</gene>
<organism evidence="2 3">
    <name type="scientific">Vibrio quintilis</name>
    <dbReference type="NCBI Taxonomy" id="1117707"/>
    <lineage>
        <taxon>Bacteria</taxon>
        <taxon>Pseudomonadati</taxon>
        <taxon>Pseudomonadota</taxon>
        <taxon>Gammaproteobacteria</taxon>
        <taxon>Vibrionales</taxon>
        <taxon>Vibrionaceae</taxon>
        <taxon>Vibrio</taxon>
    </lineage>
</organism>
<reference evidence="3" key="1">
    <citation type="submission" date="2016-12" db="EMBL/GenBank/DDBJ databases">
        <authorList>
            <person name="Rodrigo-Torres L."/>
            <person name="Arahal R.D."/>
            <person name="Lucena T."/>
        </authorList>
    </citation>
    <scope>NUCLEOTIDE SEQUENCE [LARGE SCALE GENOMIC DNA]</scope>
</reference>
<dbReference type="STRING" id="1117707.VQ7734_02811"/>
<evidence type="ECO:0000313" key="3">
    <source>
        <dbReference type="Proteomes" id="UP000184600"/>
    </source>
</evidence>
<name>A0A1M7YWT1_9VIBR</name>
<keyword evidence="1" id="KW-0732">Signal</keyword>
<accession>A0A1M7YWT1</accession>